<organism evidence="1 2">
    <name type="scientific">Pseudohongiella acticola</name>
    <dbReference type="NCBI Taxonomy" id="1524254"/>
    <lineage>
        <taxon>Bacteria</taxon>
        <taxon>Pseudomonadati</taxon>
        <taxon>Pseudomonadota</taxon>
        <taxon>Gammaproteobacteria</taxon>
        <taxon>Pseudomonadales</taxon>
        <taxon>Pseudohongiellaceae</taxon>
        <taxon>Pseudohongiella</taxon>
    </lineage>
</organism>
<sequence>MLMLAGCASSRVLSEWPETVPEQSIFLQAYQQDLDNQAQQSDVEYLTWVVRFYEGWEMMATGWNDMTPVVLSDLSPQQSEQVAEMRDNLGVLIAAEWAKDNDERIIDTRMLSLWGGVMVAALDPEVRIDAIALITDDVERLLAGELAPARINDARYTERLPIVLD</sequence>
<proteinExistence type="predicted"/>
<evidence type="ECO:0000313" key="2">
    <source>
        <dbReference type="Proteomes" id="UP000175669"/>
    </source>
</evidence>
<evidence type="ECO:0000313" key="1">
    <source>
        <dbReference type="EMBL" id="OFE12786.1"/>
    </source>
</evidence>
<protein>
    <submittedName>
        <fullName evidence="1">Uncharacterized protein</fullName>
    </submittedName>
</protein>
<gene>
    <name evidence="1" type="ORF">PHACT_06235</name>
</gene>
<accession>A0A1E8CJZ1</accession>
<keyword evidence="2" id="KW-1185">Reference proteome</keyword>
<reference evidence="2" key="1">
    <citation type="submission" date="2016-07" db="EMBL/GenBank/DDBJ databases">
        <authorList>
            <person name="Florea S."/>
            <person name="Webb J.S."/>
            <person name="Jaromczyk J."/>
            <person name="Schardl C.L."/>
        </authorList>
    </citation>
    <scope>NUCLEOTIDE SEQUENCE [LARGE SCALE GENOMIC DNA]</scope>
    <source>
        <strain evidence="2">KCTC 42131</strain>
    </source>
</reference>
<dbReference type="EMBL" id="MASR01000001">
    <property type="protein sequence ID" value="OFE12786.1"/>
    <property type="molecule type" value="Genomic_DNA"/>
</dbReference>
<name>A0A1E8CJZ1_9GAMM</name>
<comment type="caution">
    <text evidence="1">The sequence shown here is derived from an EMBL/GenBank/DDBJ whole genome shotgun (WGS) entry which is preliminary data.</text>
</comment>
<dbReference type="Proteomes" id="UP000175669">
    <property type="component" value="Unassembled WGS sequence"/>
</dbReference>
<dbReference type="AlphaFoldDB" id="A0A1E8CJZ1"/>